<gene>
    <name evidence="2" type="ORF">N0V83_001987</name>
</gene>
<accession>A0A9W8YDN8</accession>
<sequence length="567" mass="63179">MNVNTEEVVACLCIALNGKPISSYGDHIKAITLLSPTIFPIVYAAILGKLLRRLGLYKAERGATIGDLERLIGCQSIFSTLERQFGLRRIDVLGCSILLAWLLSPVGGQASLRLLTTERRMNTFNDTLLYYPIEKYAEQTTLLKSDKSASPFFAPLFVTALQTSRHRIANPMDLFGNVRIPEIASLPGYDPKSEGRWYPVVNNTADTVGNYTSVFGIPIAGLPSSGNVSFNIISHYWTINCTRQDQDQHSSSWSTLGPENTTLTDIKPQSPSFDLTIDEQNSTDTNISFVYQTIIEPNSTFFNQPNVTSIRCIALPVVVESRVYCLEKSCSVTAMRDVSDRGPDTLWLGSSKTPLDVFRAIAVHMPGVDISARQEAAYGSELVERWLWNPNLDRNATSAGWINLSLLYVPFFSQRLQIAINTFWDSTIGTVPRMDSLTKFDSAAFQWNSTTMHVAEYQGLNYVCHIQLAVLTMIISVVLLLAANLSMLLGIVTRTPDVLGFVSESARDNPYFKRYVPSHFSGLEAARALRDVKVRIGDVRSEEGVGHIALATMNTKPERLSWERWYD</sequence>
<comment type="caution">
    <text evidence="2">The sequence shown here is derived from an EMBL/GenBank/DDBJ whole genome shotgun (WGS) entry which is preliminary data.</text>
</comment>
<keyword evidence="3" id="KW-1185">Reference proteome</keyword>
<dbReference type="Proteomes" id="UP001140560">
    <property type="component" value="Unassembled WGS sequence"/>
</dbReference>
<organism evidence="2 3">
    <name type="scientific">Neocucurbitaria cava</name>
    <dbReference type="NCBI Taxonomy" id="798079"/>
    <lineage>
        <taxon>Eukaryota</taxon>
        <taxon>Fungi</taxon>
        <taxon>Dikarya</taxon>
        <taxon>Ascomycota</taxon>
        <taxon>Pezizomycotina</taxon>
        <taxon>Dothideomycetes</taxon>
        <taxon>Pleosporomycetidae</taxon>
        <taxon>Pleosporales</taxon>
        <taxon>Pleosporineae</taxon>
        <taxon>Cucurbitariaceae</taxon>
        <taxon>Neocucurbitaria</taxon>
    </lineage>
</organism>
<keyword evidence="1" id="KW-1133">Transmembrane helix</keyword>
<evidence type="ECO:0000256" key="1">
    <source>
        <dbReference type="SAM" id="Phobius"/>
    </source>
</evidence>
<feature type="transmembrane region" description="Helical" evidence="1">
    <location>
        <begin position="468"/>
        <end position="492"/>
    </location>
</feature>
<keyword evidence="1" id="KW-0812">Transmembrane</keyword>
<name>A0A9W8YDN8_9PLEO</name>
<reference evidence="2" key="1">
    <citation type="submission" date="2022-10" db="EMBL/GenBank/DDBJ databases">
        <title>Tapping the CABI collections for fungal endophytes: first genome assemblies for Collariella, Neodidymelliopsis, Ascochyta clinopodiicola, Didymella pomorum, Didymosphaeria variabile, Neocosmospora piperis and Neocucurbitaria cava.</title>
        <authorList>
            <person name="Hill R."/>
        </authorList>
    </citation>
    <scope>NUCLEOTIDE SEQUENCE</scope>
    <source>
        <strain evidence="2">IMI 356814</strain>
    </source>
</reference>
<evidence type="ECO:0000313" key="3">
    <source>
        <dbReference type="Proteomes" id="UP001140560"/>
    </source>
</evidence>
<dbReference type="AlphaFoldDB" id="A0A9W8YDN8"/>
<dbReference type="EMBL" id="JAPEUY010000003">
    <property type="protein sequence ID" value="KAJ4374909.1"/>
    <property type="molecule type" value="Genomic_DNA"/>
</dbReference>
<dbReference type="OrthoDB" id="3692311at2759"/>
<evidence type="ECO:0000313" key="2">
    <source>
        <dbReference type="EMBL" id="KAJ4374909.1"/>
    </source>
</evidence>
<protein>
    <submittedName>
        <fullName evidence="2">Uncharacterized protein</fullName>
    </submittedName>
</protein>
<proteinExistence type="predicted"/>
<keyword evidence="1" id="KW-0472">Membrane</keyword>